<gene>
    <name evidence="1" type="ORF">ENO47_07290</name>
</gene>
<reference evidence="1" key="1">
    <citation type="journal article" date="2020" name="mSystems">
        <title>Genome- and Community-Level Interaction Insights into Carbon Utilization and Element Cycling Functions of Hydrothermarchaeota in Hydrothermal Sediment.</title>
        <authorList>
            <person name="Zhou Z."/>
            <person name="Liu Y."/>
            <person name="Xu W."/>
            <person name="Pan J."/>
            <person name="Luo Z.H."/>
            <person name="Li M."/>
        </authorList>
    </citation>
    <scope>NUCLEOTIDE SEQUENCE [LARGE SCALE GENOMIC DNA]</scope>
    <source>
        <strain evidence="1">SpSt-132</strain>
    </source>
</reference>
<proteinExistence type="predicted"/>
<evidence type="ECO:0000313" key="1">
    <source>
        <dbReference type="EMBL" id="HEW46448.1"/>
    </source>
</evidence>
<dbReference type="AlphaFoldDB" id="A0A7C2VF10"/>
<name>A0A7C2VF10_9AQUI</name>
<sequence length="607" mass="71026">MSIISKIFQSYKKALFESQKRYEDAYSKNAKEALQFYNDFLKDLFINYGDMFSKPHVLNQIITRIEEYFQRRDIYFVAIDGTCSRDPFNDFMVFFAAAYGVKGCIHIEQEPPRIRYERWSMEQDVSITAYIPVPYAEAGDITDMEYQEKFIVDDKNKINLSSIHTRLMQLAEIYLAYQMARSSISGYPKLILMDLSLSSVLMSTDVGLDNIHLFGCQIGSRTLQKRDGLVVYAHPINPKLDVPTTKKYRQWSYLVRLFMENKYRPITIDELIQKTQIDKDEWLKSLNEPHAKEVVSFDGSNIIRPQFNFEDSWKDSIILFEDFCDRLFHKREPEALIYKKQEGSTIRYRWMSPEDISFLTAIGLRALIETCWERGIMLLGIAKDSSSRYFSRNYIGVMREIGVFPKIQVGPLPWTDRVLLESIACQLDDLVAPWAITEFDSVFMTLHVEEDETGNRYIRGVRGNIINPERLFARSLAQFYYDKGKRTPRMGHVIFLDRLIDPKLDRDCLKNNKVVISNQELGMIEPIYFGDNQNFNYGQAIAIWLLNVLTRNLFPEVIGYPDPLHKADWGAKSIKRRVEPLIKSSEIAFRSRPLSRLFRTIRDSQRR</sequence>
<organism evidence="1">
    <name type="scientific">Hydrogenobacter sp</name>
    <dbReference type="NCBI Taxonomy" id="2152829"/>
    <lineage>
        <taxon>Bacteria</taxon>
        <taxon>Pseudomonadati</taxon>
        <taxon>Aquificota</taxon>
        <taxon>Aquificia</taxon>
        <taxon>Aquificales</taxon>
        <taxon>Aquificaceae</taxon>
        <taxon>Hydrogenobacter</taxon>
    </lineage>
</organism>
<accession>A0A7C2VF10</accession>
<dbReference type="EMBL" id="DSFP01000065">
    <property type="protein sequence ID" value="HEW46448.1"/>
    <property type="molecule type" value="Genomic_DNA"/>
</dbReference>
<comment type="caution">
    <text evidence="1">The sequence shown here is derived from an EMBL/GenBank/DDBJ whole genome shotgun (WGS) entry which is preliminary data.</text>
</comment>
<protein>
    <recommendedName>
        <fullName evidence="2">NurA domain-containing protein</fullName>
    </recommendedName>
</protein>
<evidence type="ECO:0008006" key="2">
    <source>
        <dbReference type="Google" id="ProtNLM"/>
    </source>
</evidence>